<comment type="caution">
    <text evidence="1">The sequence shown here is derived from an EMBL/GenBank/DDBJ whole genome shotgun (WGS) entry which is preliminary data.</text>
</comment>
<organism evidence="1 2">
    <name type="scientific">Curtobacterium subtropicum</name>
    <dbReference type="NCBI Taxonomy" id="3055138"/>
    <lineage>
        <taxon>Bacteria</taxon>
        <taxon>Bacillati</taxon>
        <taxon>Actinomycetota</taxon>
        <taxon>Actinomycetes</taxon>
        <taxon>Micrococcales</taxon>
        <taxon>Microbacteriaceae</taxon>
        <taxon>Curtobacterium</taxon>
    </lineage>
</organism>
<dbReference type="RefSeq" id="WP_289469062.1">
    <property type="nucleotide sequence ID" value="NZ_JAUCMM010000001.1"/>
</dbReference>
<protein>
    <recommendedName>
        <fullName evidence="3">SAM-dependent methyltransferase</fullName>
    </recommendedName>
</protein>
<evidence type="ECO:0008006" key="3">
    <source>
        <dbReference type="Google" id="ProtNLM"/>
    </source>
</evidence>
<proteinExistence type="predicted"/>
<evidence type="ECO:0000313" key="2">
    <source>
        <dbReference type="Proteomes" id="UP001235720"/>
    </source>
</evidence>
<name>A0ABT7TD75_9MICO</name>
<dbReference type="EMBL" id="JAUCMM010000001">
    <property type="protein sequence ID" value="MDM7887329.1"/>
    <property type="molecule type" value="Genomic_DNA"/>
</dbReference>
<gene>
    <name evidence="1" type="ORF">QUG98_02580</name>
</gene>
<dbReference type="SUPFAM" id="SSF53335">
    <property type="entry name" value="S-adenosyl-L-methionine-dependent methyltransferases"/>
    <property type="match status" value="1"/>
</dbReference>
<evidence type="ECO:0000313" key="1">
    <source>
        <dbReference type="EMBL" id="MDM7887329.1"/>
    </source>
</evidence>
<accession>A0ABT7TD75</accession>
<dbReference type="Proteomes" id="UP001235720">
    <property type="component" value="Unassembled WGS sequence"/>
</dbReference>
<keyword evidence="2" id="KW-1185">Reference proteome</keyword>
<sequence length="95" mass="10043">MIDGNIGIGGDPVALLARCAEIVRDGGRVVVETHVDRSADRTFTAHVADGDGNRRGGFPWAEVGVDALLEHAATAGLRGRRSWTAEGRTFCELVA</sequence>
<dbReference type="InterPro" id="IPR029063">
    <property type="entry name" value="SAM-dependent_MTases_sf"/>
</dbReference>
<reference evidence="1 2" key="1">
    <citation type="submission" date="2023-06" db="EMBL/GenBank/DDBJ databases">
        <authorList>
            <person name="Feng G."/>
            <person name="Li J."/>
            <person name="Zhu H."/>
        </authorList>
    </citation>
    <scope>NUCLEOTIDE SEQUENCE [LARGE SCALE GENOMIC DNA]</scope>
    <source>
        <strain evidence="1 2">RHCJP20</strain>
    </source>
</reference>